<keyword evidence="2" id="KW-0812">Transmembrane</keyword>
<organism evidence="3 4">
    <name type="scientific">Streptomyces formicae</name>
    <dbReference type="NCBI Taxonomy" id="1616117"/>
    <lineage>
        <taxon>Bacteria</taxon>
        <taxon>Bacillati</taxon>
        <taxon>Actinomycetota</taxon>
        <taxon>Actinomycetes</taxon>
        <taxon>Kitasatosporales</taxon>
        <taxon>Streptomycetaceae</taxon>
        <taxon>Streptomyces</taxon>
    </lineage>
</organism>
<dbReference type="KEGG" id="sfk:KY5_4657c"/>
<evidence type="ECO:0000256" key="1">
    <source>
        <dbReference type="SAM" id="MobiDB-lite"/>
    </source>
</evidence>
<keyword evidence="2" id="KW-1133">Transmembrane helix</keyword>
<protein>
    <submittedName>
        <fullName evidence="3">Putative integral membrane protein</fullName>
    </submittedName>
</protein>
<dbReference type="AlphaFoldDB" id="A0A291QE11"/>
<name>A0A291QE11_9ACTN</name>
<accession>A0A291QE11</accession>
<sequence length="203" mass="23236">MQEDREDEARDKDQDEDREPGPWEYRAREGIIRKLIPGEVIAAVPAARRAAEAEGRRVRFDFLDDEAVLKMLRLRALDDEQLTRAGKRAGYPAAFILFGVFVYWGAYVQYWESDRNKTLFYAGAGALVAATLLFFVVSLIRQWGNRPRQKVRARAAAYRKIVHIAAENGADIPAFYPHYGPYPFAANFHPEADELELPGRSRY</sequence>
<gene>
    <name evidence="3" type="ORF">KY5_4657c</name>
</gene>
<feature type="transmembrane region" description="Helical" evidence="2">
    <location>
        <begin position="119"/>
        <end position="140"/>
    </location>
</feature>
<keyword evidence="4" id="KW-1185">Reference proteome</keyword>
<evidence type="ECO:0000256" key="2">
    <source>
        <dbReference type="SAM" id="Phobius"/>
    </source>
</evidence>
<feature type="transmembrane region" description="Helical" evidence="2">
    <location>
        <begin position="89"/>
        <end position="107"/>
    </location>
</feature>
<feature type="region of interest" description="Disordered" evidence="1">
    <location>
        <begin position="1"/>
        <end position="22"/>
    </location>
</feature>
<evidence type="ECO:0000313" key="4">
    <source>
        <dbReference type="Proteomes" id="UP000221011"/>
    </source>
</evidence>
<evidence type="ECO:0000313" key="3">
    <source>
        <dbReference type="EMBL" id="ATL29675.1"/>
    </source>
</evidence>
<dbReference type="RefSeq" id="WP_098244136.1">
    <property type="nucleotide sequence ID" value="NZ_CP022685.1"/>
</dbReference>
<feature type="compositionally biased region" description="Basic and acidic residues" evidence="1">
    <location>
        <begin position="7"/>
        <end position="22"/>
    </location>
</feature>
<dbReference type="EMBL" id="CP022685">
    <property type="protein sequence ID" value="ATL29675.1"/>
    <property type="molecule type" value="Genomic_DNA"/>
</dbReference>
<reference evidence="3 4" key="1">
    <citation type="submission" date="2017-08" db="EMBL/GenBank/DDBJ databases">
        <title>Complete Genome Sequence of Streptomyces formicae KY5, the formicamycin producer.</title>
        <authorList>
            <person name="Holmes N.A."/>
            <person name="Devine R."/>
            <person name="Qin Z."/>
            <person name="Seipke R.F."/>
            <person name="Wilkinson B."/>
            <person name="Hutchings M.I."/>
        </authorList>
    </citation>
    <scope>NUCLEOTIDE SEQUENCE [LARGE SCALE GENOMIC DNA]</scope>
    <source>
        <strain evidence="3 4">KY5</strain>
    </source>
</reference>
<dbReference type="Proteomes" id="UP000221011">
    <property type="component" value="Chromosome"/>
</dbReference>
<proteinExistence type="predicted"/>
<keyword evidence="2" id="KW-0472">Membrane</keyword>